<dbReference type="AlphaFoldDB" id="A0A0P6X812"/>
<keyword evidence="5" id="KW-0862">Zinc</keyword>
<dbReference type="GO" id="GO:0000724">
    <property type="term" value="P:double-strand break repair via homologous recombination"/>
    <property type="evidence" value="ECO:0007669"/>
    <property type="project" value="TreeGrafter"/>
</dbReference>
<dbReference type="STRING" id="229920.ADM99_14305"/>
<dbReference type="PANTHER" id="PTHR12132:SF1">
    <property type="entry name" value="DNA REPAIR PROTEIN RAD52 HOMOLOG"/>
    <property type="match status" value="1"/>
</dbReference>
<evidence type="ECO:0000256" key="6">
    <source>
        <dbReference type="SAM" id="MobiDB-lite"/>
    </source>
</evidence>
<dbReference type="InterPro" id="IPR007527">
    <property type="entry name" value="Znf_SWIM"/>
</dbReference>
<feature type="region of interest" description="Disordered" evidence="6">
    <location>
        <begin position="332"/>
        <end position="369"/>
    </location>
</feature>
<feature type="region of interest" description="Disordered" evidence="6">
    <location>
        <begin position="283"/>
        <end position="307"/>
    </location>
</feature>
<dbReference type="InterPro" id="IPR007232">
    <property type="entry name" value="Rad52_Rad59_Rad22"/>
</dbReference>
<dbReference type="InterPro" id="IPR041247">
    <property type="entry name" value="Rad52_fam"/>
</dbReference>
<dbReference type="GO" id="GO:0006312">
    <property type="term" value="P:mitotic recombination"/>
    <property type="evidence" value="ECO:0007669"/>
    <property type="project" value="TreeGrafter"/>
</dbReference>
<dbReference type="OrthoDB" id="149299at2"/>
<name>A0A0P6X812_9CHLR</name>
<dbReference type="PROSITE" id="PS50966">
    <property type="entry name" value="ZF_SWIM"/>
    <property type="match status" value="1"/>
</dbReference>
<evidence type="ECO:0000256" key="4">
    <source>
        <dbReference type="ARBA" id="ARBA00023204"/>
    </source>
</evidence>
<sequence>MQESQELKQAQAERTERARSAILAGKFLVTRIAPQQWTVQNGDGVRFGRTLPYAVSLNGDYWACTCMDYQQRGPQILCKHIEGVRLSETAQNQSYSDINKEMQMNEQPLSDGSLGDRLSRILWELRQPLDMSRVKRRQAPGMGSVPYLEGYDVIDRANTVFGFAWSFDLIGEPVIVRWQKKVLAWNQQEKRKVPLIDANGNVQTEEVGLVYITGKVSVDLDGKFYSHADLGRCIFTGDTPEALDMALAGSATDCLKRCFRQMGEQFGNSLYDKEIAQNAGLEQGRENGQTNNPAASTTSQASRTTTAPIVRKYGDGVLVNGNVPEQEAYDQFKTKMGKSPASKDELRSWLAGQRSTHMEHQPAPASVVA</sequence>
<keyword evidence="5" id="KW-0863">Zinc-finger</keyword>
<organism evidence="8 9">
    <name type="scientific">Leptolinea tardivitalis</name>
    <dbReference type="NCBI Taxonomy" id="229920"/>
    <lineage>
        <taxon>Bacteria</taxon>
        <taxon>Bacillati</taxon>
        <taxon>Chloroflexota</taxon>
        <taxon>Anaerolineae</taxon>
        <taxon>Anaerolineales</taxon>
        <taxon>Anaerolineaceae</taxon>
        <taxon>Leptolinea</taxon>
    </lineage>
</organism>
<dbReference type="InterPro" id="IPR042525">
    <property type="entry name" value="Rad52_Rad59_Rad22_sf"/>
</dbReference>
<protein>
    <recommendedName>
        <fullName evidence="7">SWIM-type domain-containing protein</fullName>
    </recommendedName>
</protein>
<dbReference type="SUPFAM" id="SSF54768">
    <property type="entry name" value="dsRNA-binding domain-like"/>
    <property type="match status" value="1"/>
</dbReference>
<dbReference type="GO" id="GO:0045002">
    <property type="term" value="P:double-strand break repair via single-strand annealing"/>
    <property type="evidence" value="ECO:0007669"/>
    <property type="project" value="TreeGrafter"/>
</dbReference>
<keyword evidence="5" id="KW-0479">Metal-binding</keyword>
<keyword evidence="2" id="KW-0227">DNA damage</keyword>
<dbReference type="Pfam" id="PF04098">
    <property type="entry name" value="Rad52_Rad22"/>
    <property type="match status" value="1"/>
</dbReference>
<evidence type="ECO:0000256" key="5">
    <source>
        <dbReference type="PROSITE-ProRule" id="PRU00325"/>
    </source>
</evidence>
<evidence type="ECO:0000259" key="7">
    <source>
        <dbReference type="PROSITE" id="PS50966"/>
    </source>
</evidence>
<keyword evidence="9" id="KW-1185">Reference proteome</keyword>
<keyword evidence="3" id="KW-0233">DNA recombination</keyword>
<keyword evidence="4" id="KW-0234">DNA repair</keyword>
<dbReference type="RefSeq" id="WP_062422202.1">
    <property type="nucleotide sequence ID" value="NZ_BBYA01000010.1"/>
</dbReference>
<evidence type="ECO:0000313" key="8">
    <source>
        <dbReference type="EMBL" id="KPL70327.1"/>
    </source>
</evidence>
<reference evidence="8 9" key="1">
    <citation type="submission" date="2015-07" db="EMBL/GenBank/DDBJ databases">
        <title>Genome sequence of Leptolinea tardivitalis DSM 16556.</title>
        <authorList>
            <person name="Hemp J."/>
            <person name="Ward L.M."/>
            <person name="Pace L.A."/>
            <person name="Fischer W.W."/>
        </authorList>
    </citation>
    <scope>NUCLEOTIDE SEQUENCE [LARGE SCALE GENOMIC DNA]</scope>
    <source>
        <strain evidence="8 9">YMTK-2</strain>
    </source>
</reference>
<dbReference type="Proteomes" id="UP000050430">
    <property type="component" value="Unassembled WGS sequence"/>
</dbReference>
<feature type="compositionally biased region" description="Low complexity" evidence="6">
    <location>
        <begin position="294"/>
        <end position="307"/>
    </location>
</feature>
<dbReference type="Gene3D" id="3.30.390.80">
    <property type="entry name" value="DNA repair protein Rad52/59/22"/>
    <property type="match status" value="1"/>
</dbReference>
<feature type="domain" description="SWIM-type" evidence="7">
    <location>
        <begin position="53"/>
        <end position="89"/>
    </location>
</feature>
<gene>
    <name evidence="8" type="ORF">ADM99_14305</name>
</gene>
<dbReference type="PANTHER" id="PTHR12132">
    <property type="entry name" value="DNA REPAIR AND RECOMBINATION PROTEIN RAD52, RAD59"/>
    <property type="match status" value="1"/>
</dbReference>
<dbReference type="EMBL" id="LGCK01000014">
    <property type="protein sequence ID" value="KPL70327.1"/>
    <property type="molecule type" value="Genomic_DNA"/>
</dbReference>
<evidence type="ECO:0000256" key="1">
    <source>
        <dbReference type="ARBA" id="ARBA00006638"/>
    </source>
</evidence>
<evidence type="ECO:0000256" key="3">
    <source>
        <dbReference type="ARBA" id="ARBA00023172"/>
    </source>
</evidence>
<dbReference type="GO" id="GO:0008270">
    <property type="term" value="F:zinc ion binding"/>
    <property type="evidence" value="ECO:0007669"/>
    <property type="project" value="UniProtKB-KW"/>
</dbReference>
<evidence type="ECO:0000313" key="9">
    <source>
        <dbReference type="Proteomes" id="UP000050430"/>
    </source>
</evidence>
<proteinExistence type="inferred from homology"/>
<evidence type="ECO:0000256" key="2">
    <source>
        <dbReference type="ARBA" id="ARBA00022763"/>
    </source>
</evidence>
<comment type="caution">
    <text evidence="8">The sequence shown here is derived from an EMBL/GenBank/DDBJ whole genome shotgun (WGS) entry which is preliminary data.</text>
</comment>
<accession>A0A0P6X812</accession>
<comment type="similarity">
    <text evidence="1">Belongs to the RAD52 family.</text>
</comment>